<feature type="domain" description="RNA polymerase sigma-70 region 2" evidence="6">
    <location>
        <begin position="33"/>
        <end position="98"/>
    </location>
</feature>
<dbReference type="AlphaFoldDB" id="A0A6C0GQL7"/>
<dbReference type="InterPro" id="IPR013325">
    <property type="entry name" value="RNA_pol_sigma_r2"/>
</dbReference>
<protein>
    <submittedName>
        <fullName evidence="8">Sigma-70 family RNA polymerase sigma factor</fullName>
    </submittedName>
</protein>
<organism evidence="8 9">
    <name type="scientific">Rhodocytophaga rosea</name>
    <dbReference type="NCBI Taxonomy" id="2704465"/>
    <lineage>
        <taxon>Bacteria</taxon>
        <taxon>Pseudomonadati</taxon>
        <taxon>Bacteroidota</taxon>
        <taxon>Cytophagia</taxon>
        <taxon>Cytophagales</taxon>
        <taxon>Rhodocytophagaceae</taxon>
        <taxon>Rhodocytophaga</taxon>
    </lineage>
</organism>
<evidence type="ECO:0000259" key="7">
    <source>
        <dbReference type="Pfam" id="PF08281"/>
    </source>
</evidence>
<evidence type="ECO:0000259" key="6">
    <source>
        <dbReference type="Pfam" id="PF04542"/>
    </source>
</evidence>
<reference evidence="8 9" key="1">
    <citation type="submission" date="2020-01" db="EMBL/GenBank/DDBJ databases">
        <authorList>
            <person name="Kim M.K."/>
        </authorList>
    </citation>
    <scope>NUCLEOTIDE SEQUENCE [LARGE SCALE GENOMIC DNA]</scope>
    <source>
        <strain evidence="8 9">172606-1</strain>
    </source>
</reference>
<dbReference type="PANTHER" id="PTHR43133:SF8">
    <property type="entry name" value="RNA POLYMERASE SIGMA FACTOR HI_1459-RELATED"/>
    <property type="match status" value="1"/>
</dbReference>
<dbReference type="KEGG" id="rhoz:GXP67_28775"/>
<evidence type="ECO:0000256" key="2">
    <source>
        <dbReference type="ARBA" id="ARBA00023015"/>
    </source>
</evidence>
<feature type="domain" description="RNA polymerase sigma factor 70 region 4 type 2" evidence="7">
    <location>
        <begin position="136"/>
        <end position="186"/>
    </location>
</feature>
<keyword evidence="5" id="KW-0804">Transcription</keyword>
<dbReference type="Proteomes" id="UP000480178">
    <property type="component" value="Chromosome"/>
</dbReference>
<dbReference type="InterPro" id="IPR039425">
    <property type="entry name" value="RNA_pol_sigma-70-like"/>
</dbReference>
<dbReference type="Gene3D" id="1.10.10.10">
    <property type="entry name" value="Winged helix-like DNA-binding domain superfamily/Winged helix DNA-binding domain"/>
    <property type="match status" value="1"/>
</dbReference>
<dbReference type="EMBL" id="CP048222">
    <property type="protein sequence ID" value="QHT70366.1"/>
    <property type="molecule type" value="Genomic_DNA"/>
</dbReference>
<dbReference type="InterPro" id="IPR036388">
    <property type="entry name" value="WH-like_DNA-bd_sf"/>
</dbReference>
<dbReference type="Pfam" id="PF04542">
    <property type="entry name" value="Sigma70_r2"/>
    <property type="match status" value="1"/>
</dbReference>
<dbReference type="InterPro" id="IPR013324">
    <property type="entry name" value="RNA_pol_sigma_r3/r4-like"/>
</dbReference>
<dbReference type="GO" id="GO:0003677">
    <property type="term" value="F:DNA binding"/>
    <property type="evidence" value="ECO:0007669"/>
    <property type="project" value="UniProtKB-KW"/>
</dbReference>
<dbReference type="SUPFAM" id="SSF88659">
    <property type="entry name" value="Sigma3 and sigma4 domains of RNA polymerase sigma factors"/>
    <property type="match status" value="1"/>
</dbReference>
<evidence type="ECO:0000256" key="1">
    <source>
        <dbReference type="ARBA" id="ARBA00010641"/>
    </source>
</evidence>
<proteinExistence type="inferred from homology"/>
<keyword evidence="3" id="KW-0731">Sigma factor</keyword>
<evidence type="ECO:0000256" key="4">
    <source>
        <dbReference type="ARBA" id="ARBA00023125"/>
    </source>
</evidence>
<comment type="similarity">
    <text evidence="1">Belongs to the sigma-70 factor family. ECF subfamily.</text>
</comment>
<keyword evidence="9" id="KW-1185">Reference proteome</keyword>
<evidence type="ECO:0000256" key="3">
    <source>
        <dbReference type="ARBA" id="ARBA00023082"/>
    </source>
</evidence>
<gene>
    <name evidence="8" type="ORF">GXP67_28775</name>
</gene>
<dbReference type="NCBIfam" id="TIGR02937">
    <property type="entry name" value="sigma70-ECF"/>
    <property type="match status" value="1"/>
</dbReference>
<sequence length="195" mass="23215">MFFKRFSKPKPPDDNELIRLYRRTSDAAHAGELFERYVHLVYGVCMKYLKNEEDSKDAVMQIFEKLLVELKVHEISNFKSWLHVLAKNHCLMWLRSARVRHEKNILTFEVSDDMENDKDRHLIEDDDGLEDNLALLEKGIQVLPAEQKQCIELFYLQQKCYKEIADITGYDLKKVKSYIQNGKRNLKIYLEKENE</sequence>
<dbReference type="InterPro" id="IPR014284">
    <property type="entry name" value="RNA_pol_sigma-70_dom"/>
</dbReference>
<evidence type="ECO:0000313" key="9">
    <source>
        <dbReference type="Proteomes" id="UP000480178"/>
    </source>
</evidence>
<dbReference type="PANTHER" id="PTHR43133">
    <property type="entry name" value="RNA POLYMERASE ECF-TYPE SIGMA FACTO"/>
    <property type="match status" value="1"/>
</dbReference>
<keyword evidence="4" id="KW-0238">DNA-binding</keyword>
<evidence type="ECO:0000313" key="8">
    <source>
        <dbReference type="EMBL" id="QHT70366.1"/>
    </source>
</evidence>
<dbReference type="InterPro" id="IPR013249">
    <property type="entry name" value="RNA_pol_sigma70_r4_t2"/>
</dbReference>
<dbReference type="GO" id="GO:0006352">
    <property type="term" value="P:DNA-templated transcription initiation"/>
    <property type="evidence" value="ECO:0007669"/>
    <property type="project" value="InterPro"/>
</dbReference>
<keyword evidence="2" id="KW-0805">Transcription regulation</keyword>
<name>A0A6C0GQL7_9BACT</name>
<dbReference type="GO" id="GO:0016987">
    <property type="term" value="F:sigma factor activity"/>
    <property type="evidence" value="ECO:0007669"/>
    <property type="project" value="UniProtKB-KW"/>
</dbReference>
<evidence type="ECO:0000256" key="5">
    <source>
        <dbReference type="ARBA" id="ARBA00023163"/>
    </source>
</evidence>
<accession>A0A6C0GQL7</accession>
<dbReference type="SUPFAM" id="SSF88946">
    <property type="entry name" value="Sigma2 domain of RNA polymerase sigma factors"/>
    <property type="match status" value="1"/>
</dbReference>
<dbReference type="Gene3D" id="1.10.1740.10">
    <property type="match status" value="1"/>
</dbReference>
<dbReference type="InterPro" id="IPR007627">
    <property type="entry name" value="RNA_pol_sigma70_r2"/>
</dbReference>
<dbReference type="Pfam" id="PF08281">
    <property type="entry name" value="Sigma70_r4_2"/>
    <property type="match status" value="1"/>
</dbReference>
<dbReference type="RefSeq" id="WP_162446345.1">
    <property type="nucleotide sequence ID" value="NZ_CP048222.1"/>
</dbReference>